<dbReference type="KEGG" id="spaa:SPAPADRAFT_60387"/>
<accession>G3AL32</accession>
<reference evidence="11 12" key="1">
    <citation type="journal article" date="2011" name="Proc. Natl. Acad. Sci. U.S.A.">
        <title>Comparative genomics of xylose-fermenting fungi for enhanced biofuel production.</title>
        <authorList>
            <person name="Wohlbach D.J."/>
            <person name="Kuo A."/>
            <person name="Sato T.K."/>
            <person name="Potts K.M."/>
            <person name="Salamov A.A."/>
            <person name="LaButti K.M."/>
            <person name="Sun H."/>
            <person name="Clum A."/>
            <person name="Pangilinan J.L."/>
            <person name="Lindquist E.A."/>
            <person name="Lucas S."/>
            <person name="Lapidus A."/>
            <person name="Jin M."/>
            <person name="Gunawan C."/>
            <person name="Balan V."/>
            <person name="Dale B.E."/>
            <person name="Jeffries T.W."/>
            <person name="Zinkel R."/>
            <person name="Barry K.W."/>
            <person name="Grigoriev I.V."/>
            <person name="Gasch A.P."/>
        </authorList>
    </citation>
    <scope>NUCLEOTIDE SEQUENCE [LARGE SCALE GENOMIC DNA]</scope>
    <source>
        <strain evidence="12">NRRL Y-27907 / 11-Y1</strain>
    </source>
</reference>
<keyword evidence="7 8" id="KW-0131">Cell cycle</keyword>
<dbReference type="GO" id="GO:0031298">
    <property type="term" value="C:replication fork protection complex"/>
    <property type="evidence" value="ECO:0007669"/>
    <property type="project" value="TreeGrafter"/>
</dbReference>
<dbReference type="GO" id="GO:0031297">
    <property type="term" value="P:replication fork processing"/>
    <property type="evidence" value="ECO:0007669"/>
    <property type="project" value="UniProtKB-UniRule"/>
</dbReference>
<evidence type="ECO:0000256" key="2">
    <source>
        <dbReference type="ARBA" id="ARBA00006075"/>
    </source>
</evidence>
<evidence type="ECO:0000313" key="12">
    <source>
        <dbReference type="Proteomes" id="UP000000709"/>
    </source>
</evidence>
<feature type="region of interest" description="Disordered" evidence="9">
    <location>
        <begin position="200"/>
        <end position="289"/>
    </location>
</feature>
<name>G3AL32_SPAPN</name>
<sequence length="289" mass="32954">MEQDRNAVAAANDAEDVLGLDQPLKLKKRAKIARIDNQRIFSSHGIPYIVKNHSQLSRTISRNDRHFMKKYPLASKSQKLDHEYNNLVSVLQFYQLWCHGLFPKANFRDCIQLIRGLGGKSPQLKLYRRQLMEAELNKLRVEKGIIDNVPEDIDVDASLSEVNQPVDASATGETSVQANVGDEDDDWDFMNVAAPRNRLFVGDDDDDDDDDLYQVPEHPVETRDKIVEQANNSKDTSKETDELDDPFSDDEDLELVAAQLTQAPQESEHPEPPFEDDENDLELMREFGM</sequence>
<dbReference type="GO" id="GO:0000076">
    <property type="term" value="P:DNA replication checkpoint signaling"/>
    <property type="evidence" value="ECO:0007669"/>
    <property type="project" value="UniProtKB-UniRule"/>
</dbReference>
<keyword evidence="4 8" id="KW-0227">DNA damage</keyword>
<comment type="function">
    <text evidence="8">Plays an important role in the control of DNA replication and the maintenance of replication fork stability.</text>
</comment>
<gene>
    <name evidence="11" type="ORF">SPAPADRAFT_60387</name>
</gene>
<dbReference type="Pfam" id="PF07962">
    <property type="entry name" value="Swi3"/>
    <property type="match status" value="1"/>
</dbReference>
<evidence type="ECO:0000256" key="3">
    <source>
        <dbReference type="ARBA" id="ARBA00011217"/>
    </source>
</evidence>
<feature type="domain" description="Chromosome segregation in meiosis protein 3" evidence="10">
    <location>
        <begin position="35"/>
        <end position="135"/>
    </location>
</feature>
<dbReference type="AlphaFoldDB" id="G3AL32"/>
<dbReference type="InterPro" id="IPR040038">
    <property type="entry name" value="TIPIN/Csm3/Swi3"/>
</dbReference>
<dbReference type="InterPro" id="IPR012923">
    <property type="entry name" value="Csm3"/>
</dbReference>
<dbReference type="PANTHER" id="PTHR13220">
    <property type="entry name" value="TIMELESS INTERACTING-RELATED"/>
    <property type="match status" value="1"/>
</dbReference>
<dbReference type="InParanoid" id="G3AL32"/>
<protein>
    <recommendedName>
        <fullName evidence="8">Chromosome segregation in meiosis protein</fullName>
    </recommendedName>
</protein>
<dbReference type="OrthoDB" id="303614at2759"/>
<evidence type="ECO:0000256" key="4">
    <source>
        <dbReference type="ARBA" id="ARBA00022763"/>
    </source>
</evidence>
<dbReference type="PANTHER" id="PTHR13220:SF11">
    <property type="entry name" value="TIMELESS-INTERACTING PROTEIN"/>
    <property type="match status" value="1"/>
</dbReference>
<feature type="compositionally biased region" description="Basic and acidic residues" evidence="9">
    <location>
        <begin position="218"/>
        <end position="227"/>
    </location>
</feature>
<dbReference type="RefSeq" id="XP_007374591.1">
    <property type="nucleotide sequence ID" value="XM_007374529.1"/>
</dbReference>
<organism evidence="12">
    <name type="scientific">Spathaspora passalidarum (strain NRRL Y-27907 / 11-Y1)</name>
    <dbReference type="NCBI Taxonomy" id="619300"/>
    <lineage>
        <taxon>Eukaryota</taxon>
        <taxon>Fungi</taxon>
        <taxon>Dikarya</taxon>
        <taxon>Ascomycota</taxon>
        <taxon>Saccharomycotina</taxon>
        <taxon>Pichiomycetes</taxon>
        <taxon>Debaryomycetaceae</taxon>
        <taxon>Spathaspora</taxon>
    </lineage>
</organism>
<keyword evidence="6 8" id="KW-0539">Nucleus</keyword>
<proteinExistence type="inferred from homology"/>
<dbReference type="GeneID" id="18873381"/>
<dbReference type="GO" id="GO:0003677">
    <property type="term" value="F:DNA binding"/>
    <property type="evidence" value="ECO:0007669"/>
    <property type="project" value="TreeGrafter"/>
</dbReference>
<keyword evidence="12" id="KW-1185">Reference proteome</keyword>
<feature type="compositionally biased region" description="Acidic residues" evidence="9">
    <location>
        <begin position="202"/>
        <end position="212"/>
    </location>
</feature>
<evidence type="ECO:0000313" key="11">
    <source>
        <dbReference type="EMBL" id="EGW33076.1"/>
    </source>
</evidence>
<feature type="region of interest" description="Disordered" evidence="9">
    <location>
        <begin position="164"/>
        <end position="188"/>
    </location>
</feature>
<evidence type="ECO:0000256" key="7">
    <source>
        <dbReference type="ARBA" id="ARBA00023306"/>
    </source>
</evidence>
<dbReference type="HOGENOM" id="CLU_068092_0_0_1"/>
<evidence type="ECO:0000256" key="9">
    <source>
        <dbReference type="SAM" id="MobiDB-lite"/>
    </source>
</evidence>
<feature type="compositionally biased region" description="Acidic residues" evidence="9">
    <location>
        <begin position="241"/>
        <end position="254"/>
    </location>
</feature>
<evidence type="ECO:0000256" key="6">
    <source>
        <dbReference type="ARBA" id="ARBA00023242"/>
    </source>
</evidence>
<comment type="subunit">
    <text evidence="3">Component of the fork protection complex (FPC) consisting of TOF1 and CSM3.</text>
</comment>
<evidence type="ECO:0000256" key="8">
    <source>
        <dbReference type="RuleBase" id="RU366049"/>
    </source>
</evidence>
<dbReference type="Proteomes" id="UP000000709">
    <property type="component" value="Unassembled WGS sequence"/>
</dbReference>
<evidence type="ECO:0000259" key="10">
    <source>
        <dbReference type="Pfam" id="PF07962"/>
    </source>
</evidence>
<dbReference type="eggNOG" id="KOG3004">
    <property type="taxonomic scope" value="Eukaryota"/>
</dbReference>
<dbReference type="EMBL" id="GL996501">
    <property type="protein sequence ID" value="EGW33076.1"/>
    <property type="molecule type" value="Genomic_DNA"/>
</dbReference>
<evidence type="ECO:0000256" key="1">
    <source>
        <dbReference type="ARBA" id="ARBA00004123"/>
    </source>
</evidence>
<dbReference type="OMA" id="DWDFMNV"/>
<comment type="similarity">
    <text evidence="2 8">Belongs to the CSM3 family.</text>
</comment>
<dbReference type="GO" id="GO:0006974">
    <property type="term" value="P:DNA damage response"/>
    <property type="evidence" value="ECO:0007669"/>
    <property type="project" value="UniProtKB-KW"/>
</dbReference>
<keyword evidence="5" id="KW-0236">DNA replication inhibitor</keyword>
<comment type="subcellular location">
    <subcellularLocation>
        <location evidence="1 8">Nucleus</location>
    </subcellularLocation>
</comment>
<dbReference type="GO" id="GO:0043111">
    <property type="term" value="P:replication fork arrest"/>
    <property type="evidence" value="ECO:0007669"/>
    <property type="project" value="TreeGrafter"/>
</dbReference>
<evidence type="ECO:0000256" key="5">
    <source>
        <dbReference type="ARBA" id="ARBA00022880"/>
    </source>
</evidence>
<dbReference type="STRING" id="619300.G3AL32"/>